<dbReference type="GO" id="GO:0006531">
    <property type="term" value="P:aspartate metabolic process"/>
    <property type="evidence" value="ECO:0007669"/>
    <property type="project" value="TreeGrafter"/>
</dbReference>
<dbReference type="OrthoDB" id="9802809at2"/>
<dbReference type="EC" id="4.3.1.1" evidence="4"/>
<dbReference type="SUPFAM" id="SSF48557">
    <property type="entry name" value="L-aspartase-like"/>
    <property type="match status" value="1"/>
</dbReference>
<evidence type="ECO:0000256" key="1">
    <source>
        <dbReference type="ARBA" id="ARBA00023239"/>
    </source>
</evidence>
<dbReference type="FunFam" id="1.10.275.10:FF:000001">
    <property type="entry name" value="Fumarate hydratase, mitochondrial"/>
    <property type="match status" value="1"/>
</dbReference>
<dbReference type="PANTHER" id="PTHR42696">
    <property type="entry name" value="ASPARTATE AMMONIA-LYASE"/>
    <property type="match status" value="1"/>
</dbReference>
<organism evidence="4 7">
    <name type="scientific">Marinomonas gallaica</name>
    <dbReference type="NCBI Taxonomy" id="1806667"/>
    <lineage>
        <taxon>Bacteria</taxon>
        <taxon>Pseudomonadati</taxon>
        <taxon>Pseudomonadota</taxon>
        <taxon>Gammaproteobacteria</taxon>
        <taxon>Oceanospirillales</taxon>
        <taxon>Oceanospirillaceae</taxon>
        <taxon>Marinomonas</taxon>
    </lineage>
</organism>
<evidence type="ECO:0000313" key="6">
    <source>
        <dbReference type="Proteomes" id="UP000092840"/>
    </source>
</evidence>
<keyword evidence="6" id="KW-1185">Reference proteome</keyword>
<dbReference type="PROSITE" id="PS00163">
    <property type="entry name" value="FUMARATE_LYASES"/>
    <property type="match status" value="1"/>
</dbReference>
<dbReference type="Gene3D" id="1.10.40.30">
    <property type="entry name" value="Fumarase/aspartase (C-terminal domain)"/>
    <property type="match status" value="1"/>
</dbReference>
<dbReference type="InterPro" id="IPR020557">
    <property type="entry name" value="Fumarate_lyase_CS"/>
</dbReference>
<keyword evidence="1 4" id="KW-0456">Lyase</keyword>
<accession>A0A1C3JT28</accession>
<feature type="domain" description="Fumarase C C-terminal" evidence="3">
    <location>
        <begin position="408"/>
        <end position="460"/>
    </location>
</feature>
<dbReference type="InterPro" id="IPR018951">
    <property type="entry name" value="Fumarase_C_C"/>
</dbReference>
<evidence type="ECO:0000313" key="7">
    <source>
        <dbReference type="Proteomes" id="UP000092871"/>
    </source>
</evidence>
<dbReference type="EMBL" id="FLRB01000017">
    <property type="protein sequence ID" value="SBT22327.1"/>
    <property type="molecule type" value="Genomic_DNA"/>
</dbReference>
<name>A0A1C3JT28_9GAMM</name>
<protein>
    <submittedName>
        <fullName evidence="4">Aspartate ammonia-lyase</fullName>
        <ecNumber evidence="4">4.3.1.1</ecNumber>
    </submittedName>
</protein>
<dbReference type="InterPro" id="IPR022761">
    <property type="entry name" value="Fumarate_lyase_N"/>
</dbReference>
<dbReference type="GO" id="GO:0008797">
    <property type="term" value="F:aspartate ammonia-lyase activity"/>
    <property type="evidence" value="ECO:0007669"/>
    <property type="project" value="UniProtKB-EC"/>
</dbReference>
<evidence type="ECO:0000313" key="5">
    <source>
        <dbReference type="EMBL" id="SBT22327.1"/>
    </source>
</evidence>
<evidence type="ECO:0000259" key="3">
    <source>
        <dbReference type="Pfam" id="PF10415"/>
    </source>
</evidence>
<dbReference type="InterPro" id="IPR024083">
    <property type="entry name" value="Fumarase/histidase_N"/>
</dbReference>
<dbReference type="CDD" id="cd01357">
    <property type="entry name" value="Aspartase"/>
    <property type="match status" value="1"/>
</dbReference>
<dbReference type="FunFam" id="1.10.40.30:FF:000002">
    <property type="entry name" value="Fumarate hydratase class II"/>
    <property type="match status" value="1"/>
</dbReference>
<dbReference type="PRINTS" id="PR00149">
    <property type="entry name" value="FUMRATELYASE"/>
</dbReference>
<dbReference type="GO" id="GO:0006099">
    <property type="term" value="P:tricarboxylic acid cycle"/>
    <property type="evidence" value="ECO:0007669"/>
    <property type="project" value="InterPro"/>
</dbReference>
<reference evidence="5 6" key="2">
    <citation type="submission" date="2016-06" db="EMBL/GenBank/DDBJ databases">
        <authorList>
            <person name="Rodrigo-Torres L."/>
            <person name="Arahal D.R."/>
        </authorList>
    </citation>
    <scope>NUCLEOTIDE SEQUENCE [LARGE SCALE GENOMIC DNA]</scope>
    <source>
        <strain evidence="5 6">CECT 5116</strain>
    </source>
</reference>
<dbReference type="InterPro" id="IPR051546">
    <property type="entry name" value="Aspartate_Ammonia-Lyase"/>
</dbReference>
<dbReference type="EMBL" id="FLRA01000018">
    <property type="protein sequence ID" value="SBT18277.1"/>
    <property type="molecule type" value="Genomic_DNA"/>
</dbReference>
<evidence type="ECO:0000259" key="2">
    <source>
        <dbReference type="Pfam" id="PF00206"/>
    </source>
</evidence>
<dbReference type="InterPro" id="IPR000362">
    <property type="entry name" value="Fumarate_lyase_fam"/>
</dbReference>
<dbReference type="AlphaFoldDB" id="A0A1C3JT28"/>
<dbReference type="Pfam" id="PF10415">
    <property type="entry name" value="FumaraseC_C"/>
    <property type="match status" value="1"/>
</dbReference>
<dbReference type="Proteomes" id="UP000092840">
    <property type="component" value="Unassembled WGS sequence"/>
</dbReference>
<dbReference type="Proteomes" id="UP000092871">
    <property type="component" value="Unassembled WGS sequence"/>
</dbReference>
<dbReference type="Gene3D" id="1.10.275.10">
    <property type="entry name" value="Fumarase/aspartase (N-terminal domain)"/>
    <property type="match status" value="1"/>
</dbReference>
<evidence type="ECO:0000313" key="4">
    <source>
        <dbReference type="EMBL" id="SBT18277.1"/>
    </source>
</evidence>
<dbReference type="RefSeq" id="WP_067036861.1">
    <property type="nucleotide sequence ID" value="NZ_FLRA01000018.1"/>
</dbReference>
<dbReference type="Gene3D" id="1.20.200.10">
    <property type="entry name" value="Fumarase/aspartase (Central domain)"/>
    <property type="match status" value="1"/>
</dbReference>
<proteinExistence type="predicted"/>
<sequence length="467" mass="50365">MNTRSEYDLLGNLDVPAEAYYGIQTLRASQNFSITGVPISHFPELIKALAMVKAAAARTNQEFNRLDDEKADAIVYACQDLINGQHHDQFIVDVIQGGAGTSTNMNANEVIANIALTKLGHNLGEYQYLHPNDHVNQSQSTNDAYPTAACLSIQFAADNFIPALTSLKGALEEKGKAFAHVLKMGRTQLQDAVPMTLGQEFDAFAVTLGEDIDRIREACALLCEVNLGGTAIGTGINTPEGFSKKAIEKLATISKKPLVPASNLVEATSDMGAFVFFSGILKRLAIKLSKISNDLRLLSSGPRTGFGEIKLPEMQPGSSIMPGKVNPVIPEAMNQTAYQVIASDLAVSLAAEAGQLQLNAMEPMIIYNLLNSLKMLKQACEMFENKCIRGIQANEAACLAHVENSIGIITALVPHIGYANASRVARRALLSNATIKSLILEEQLLTEAELNELLKPEKMIAPTQVQS</sequence>
<dbReference type="Pfam" id="PF00206">
    <property type="entry name" value="Lyase_1"/>
    <property type="match status" value="1"/>
</dbReference>
<dbReference type="PANTHER" id="PTHR42696:SF2">
    <property type="entry name" value="ASPARTATE AMMONIA-LYASE"/>
    <property type="match status" value="1"/>
</dbReference>
<gene>
    <name evidence="4" type="primary">aspA</name>
    <name evidence="4" type="ORF">MGA5115_02398</name>
    <name evidence="5" type="ORF">MGA5116_02943</name>
</gene>
<dbReference type="GO" id="GO:0005829">
    <property type="term" value="C:cytosol"/>
    <property type="evidence" value="ECO:0007669"/>
    <property type="project" value="TreeGrafter"/>
</dbReference>
<dbReference type="InterPro" id="IPR008948">
    <property type="entry name" value="L-Aspartase-like"/>
</dbReference>
<dbReference type="NCBIfam" id="NF008909">
    <property type="entry name" value="PRK12273.1"/>
    <property type="match status" value="1"/>
</dbReference>
<reference evidence="4 7" key="1">
    <citation type="submission" date="2016-06" db="EMBL/GenBank/DDBJ databases">
        <authorList>
            <person name="Kjaerup R.B."/>
            <person name="Dalgaard T.S."/>
            <person name="Juul-Madsen H.R."/>
        </authorList>
    </citation>
    <scope>NUCLEOTIDE SEQUENCE [LARGE SCALE GENOMIC DNA]</scope>
    <source>
        <strain evidence="4 7">CECT 5115</strain>
    </source>
</reference>
<dbReference type="FunFam" id="1.20.200.10:FF:000001">
    <property type="entry name" value="Fumarate hydratase, mitochondrial"/>
    <property type="match status" value="1"/>
</dbReference>
<feature type="domain" description="Fumarate lyase N-terminal" evidence="2">
    <location>
        <begin position="11"/>
        <end position="341"/>
    </location>
</feature>